<dbReference type="SUPFAM" id="SSF48726">
    <property type="entry name" value="Immunoglobulin"/>
    <property type="match status" value="1"/>
</dbReference>
<dbReference type="InterPro" id="IPR003599">
    <property type="entry name" value="Ig_sub"/>
</dbReference>
<evidence type="ECO:0000256" key="4">
    <source>
        <dbReference type="ARBA" id="ARBA00023180"/>
    </source>
</evidence>
<dbReference type="PANTHER" id="PTHR12080">
    <property type="entry name" value="SIGNALING LYMPHOCYTIC ACTIVATION MOLECULE"/>
    <property type="match status" value="1"/>
</dbReference>
<dbReference type="InterPro" id="IPR015631">
    <property type="entry name" value="CD2/SLAM_rcpt"/>
</dbReference>
<protein>
    <submittedName>
        <fullName evidence="8">CD48 antigen</fullName>
    </submittedName>
</protein>
<feature type="transmembrane region" description="Helical" evidence="5">
    <location>
        <begin position="131"/>
        <end position="150"/>
    </location>
</feature>
<reference evidence="8" key="3">
    <citation type="submission" date="2025-09" db="UniProtKB">
        <authorList>
            <consortium name="Ensembl"/>
        </authorList>
    </citation>
    <scope>IDENTIFICATION</scope>
</reference>
<dbReference type="InterPro" id="IPR013783">
    <property type="entry name" value="Ig-like_fold"/>
</dbReference>
<dbReference type="InterPro" id="IPR007110">
    <property type="entry name" value="Ig-like_dom"/>
</dbReference>
<dbReference type="GeneTree" id="ENSGT01030000234540"/>
<reference evidence="8 9" key="1">
    <citation type="submission" date="2018-10" db="EMBL/GenBank/DDBJ databases">
        <title>Improved assembly of the deer mouse Peromyscus maniculatus genome.</title>
        <authorList>
            <person name="Lassance J.-M."/>
            <person name="Hoekstra H.E."/>
        </authorList>
    </citation>
    <scope>NUCLEOTIDE SEQUENCE [LARGE SCALE GENOMIC DNA]</scope>
</reference>
<evidence type="ECO:0000256" key="3">
    <source>
        <dbReference type="ARBA" id="ARBA00023136"/>
    </source>
</evidence>
<keyword evidence="5" id="KW-1133">Transmembrane helix</keyword>
<dbReference type="Ensembl" id="ENSPEMT00000005270.2">
    <property type="protein sequence ID" value="ENSPEMP00000003167.1"/>
    <property type="gene ID" value="ENSPEMG00000004316.2"/>
</dbReference>
<gene>
    <name evidence="8" type="primary">Cd48</name>
</gene>
<keyword evidence="3 5" id="KW-0472">Membrane</keyword>
<feature type="domain" description="Ig-like" evidence="7">
    <location>
        <begin position="19"/>
        <end position="122"/>
    </location>
</feature>
<keyword evidence="5" id="KW-0812">Transmembrane</keyword>
<evidence type="ECO:0000259" key="7">
    <source>
        <dbReference type="PROSITE" id="PS50835"/>
    </source>
</evidence>
<dbReference type="Pfam" id="PF07686">
    <property type="entry name" value="V-set"/>
    <property type="match status" value="1"/>
</dbReference>
<feature type="chain" id="PRO_5034243946" evidence="6">
    <location>
        <begin position="24"/>
        <end position="151"/>
    </location>
</feature>
<evidence type="ECO:0000256" key="1">
    <source>
        <dbReference type="ARBA" id="ARBA00004370"/>
    </source>
</evidence>
<proteinExistence type="predicted"/>
<reference evidence="8" key="2">
    <citation type="submission" date="2025-08" db="UniProtKB">
        <authorList>
            <consortium name="Ensembl"/>
        </authorList>
    </citation>
    <scope>IDENTIFICATION</scope>
</reference>
<keyword evidence="4" id="KW-0325">Glycoprotein</keyword>
<evidence type="ECO:0000256" key="5">
    <source>
        <dbReference type="SAM" id="Phobius"/>
    </source>
</evidence>
<feature type="signal peptide" evidence="6">
    <location>
        <begin position="1"/>
        <end position="23"/>
    </location>
</feature>
<dbReference type="SMART" id="SM00409">
    <property type="entry name" value="IG"/>
    <property type="match status" value="1"/>
</dbReference>
<dbReference type="GO" id="GO:0016020">
    <property type="term" value="C:membrane"/>
    <property type="evidence" value="ECO:0007669"/>
    <property type="project" value="UniProtKB-SubCell"/>
</dbReference>
<dbReference type="Gene3D" id="2.60.40.10">
    <property type="entry name" value="Immunoglobulins"/>
    <property type="match status" value="1"/>
</dbReference>
<accession>A0A8C8T3J0</accession>
<dbReference type="InterPro" id="IPR036179">
    <property type="entry name" value="Ig-like_dom_sf"/>
</dbReference>
<sequence>MCYLRTQEWCLVLPLLLLPLIMGLQDDSPLEKNAPTGSNITLNVLKKDLGSYTRLTWLHTTKQKIIEYEYNDTETIYDSVFKGRVKLDHTSGELHISNVRKEDKGLYYMRVFSETEKEYTITLNVFAKSSGVLRTTWLVVMVPIIYAFLLT</sequence>
<keyword evidence="2 6" id="KW-0732">Signal</keyword>
<dbReference type="PROSITE" id="PS50835">
    <property type="entry name" value="IG_LIKE"/>
    <property type="match status" value="1"/>
</dbReference>
<dbReference type="PANTHER" id="PTHR12080:SF134">
    <property type="entry name" value="CD48 ANTIGEN"/>
    <property type="match status" value="1"/>
</dbReference>
<comment type="subcellular location">
    <subcellularLocation>
        <location evidence="1">Membrane</location>
    </subcellularLocation>
</comment>
<name>A0A8C8T3J0_PERMB</name>
<dbReference type="Proteomes" id="UP000694547">
    <property type="component" value="Chromosome 11"/>
</dbReference>
<evidence type="ECO:0000313" key="8">
    <source>
        <dbReference type="Ensembl" id="ENSPEMP00000003167.1"/>
    </source>
</evidence>
<dbReference type="InterPro" id="IPR013106">
    <property type="entry name" value="Ig_V-set"/>
</dbReference>
<organism evidence="8 9">
    <name type="scientific">Peromyscus maniculatus bairdii</name>
    <name type="common">Prairie deer mouse</name>
    <dbReference type="NCBI Taxonomy" id="230844"/>
    <lineage>
        <taxon>Eukaryota</taxon>
        <taxon>Metazoa</taxon>
        <taxon>Chordata</taxon>
        <taxon>Craniata</taxon>
        <taxon>Vertebrata</taxon>
        <taxon>Euteleostomi</taxon>
        <taxon>Mammalia</taxon>
        <taxon>Eutheria</taxon>
        <taxon>Euarchontoglires</taxon>
        <taxon>Glires</taxon>
        <taxon>Rodentia</taxon>
        <taxon>Myomorpha</taxon>
        <taxon>Muroidea</taxon>
        <taxon>Cricetidae</taxon>
        <taxon>Neotominae</taxon>
        <taxon>Peromyscus</taxon>
    </lineage>
</organism>
<evidence type="ECO:0000313" key="9">
    <source>
        <dbReference type="Proteomes" id="UP000694547"/>
    </source>
</evidence>
<keyword evidence="9" id="KW-1185">Reference proteome</keyword>
<evidence type="ECO:0000256" key="6">
    <source>
        <dbReference type="SAM" id="SignalP"/>
    </source>
</evidence>
<dbReference type="AlphaFoldDB" id="A0A8C8T3J0"/>
<evidence type="ECO:0000256" key="2">
    <source>
        <dbReference type="ARBA" id="ARBA00022729"/>
    </source>
</evidence>